<gene>
    <name evidence="3" type="ORF">DW723_08960</name>
    <name evidence="2" type="ORF">DW859_13775</name>
    <name evidence="4" type="ORF">EAI82_14255</name>
</gene>
<dbReference type="EMBL" id="RCXQ01000018">
    <property type="protein sequence ID" value="RYT62735.1"/>
    <property type="molecule type" value="Genomic_DNA"/>
</dbReference>
<dbReference type="EMBL" id="QSKO01000011">
    <property type="protein sequence ID" value="RHE74841.1"/>
    <property type="molecule type" value="Genomic_DNA"/>
</dbReference>
<evidence type="ECO:0000313" key="2">
    <source>
        <dbReference type="EMBL" id="RHC04211.1"/>
    </source>
</evidence>
<dbReference type="Proteomes" id="UP000265808">
    <property type="component" value="Unassembled WGS sequence"/>
</dbReference>
<protein>
    <submittedName>
        <fullName evidence="3">MarR family transcriptional regulator</fullName>
    </submittedName>
</protein>
<dbReference type="GO" id="GO:0003700">
    <property type="term" value="F:DNA-binding transcription factor activity"/>
    <property type="evidence" value="ECO:0007669"/>
    <property type="project" value="InterPro"/>
</dbReference>
<evidence type="ECO:0000313" key="3">
    <source>
        <dbReference type="EMBL" id="RHE74841.1"/>
    </source>
</evidence>
<dbReference type="PANTHER" id="PTHR33164:SF43">
    <property type="entry name" value="HTH-TYPE TRANSCRIPTIONAL REPRESSOR YETL"/>
    <property type="match status" value="1"/>
</dbReference>
<dbReference type="InterPro" id="IPR036390">
    <property type="entry name" value="WH_DNA-bd_sf"/>
</dbReference>
<dbReference type="Proteomes" id="UP000283928">
    <property type="component" value="Unassembled WGS sequence"/>
</dbReference>
<dbReference type="PROSITE" id="PS50995">
    <property type="entry name" value="HTH_MARR_2"/>
    <property type="match status" value="1"/>
</dbReference>
<evidence type="ECO:0000313" key="4">
    <source>
        <dbReference type="EMBL" id="RYT62735.1"/>
    </source>
</evidence>
<dbReference type="Pfam" id="PF12802">
    <property type="entry name" value="MarR_2"/>
    <property type="match status" value="1"/>
</dbReference>
<evidence type="ECO:0000313" key="7">
    <source>
        <dbReference type="Proteomes" id="UP000293506"/>
    </source>
</evidence>
<dbReference type="Gene3D" id="1.10.10.10">
    <property type="entry name" value="Winged helix-like DNA-binding domain superfamily/Winged helix DNA-binding domain"/>
    <property type="match status" value="1"/>
</dbReference>
<dbReference type="InterPro" id="IPR000835">
    <property type="entry name" value="HTH_MarR-typ"/>
</dbReference>
<dbReference type="GO" id="GO:0006950">
    <property type="term" value="P:response to stress"/>
    <property type="evidence" value="ECO:0007669"/>
    <property type="project" value="TreeGrafter"/>
</dbReference>
<dbReference type="SMART" id="SM00347">
    <property type="entry name" value="HTH_MARR"/>
    <property type="match status" value="1"/>
</dbReference>
<dbReference type="EMBL" id="QSHL01000011">
    <property type="protein sequence ID" value="RHC04211.1"/>
    <property type="molecule type" value="Genomic_DNA"/>
</dbReference>
<feature type="domain" description="HTH marR-type" evidence="1">
    <location>
        <begin position="4"/>
        <end position="137"/>
    </location>
</feature>
<evidence type="ECO:0000313" key="6">
    <source>
        <dbReference type="Proteomes" id="UP000283928"/>
    </source>
</evidence>
<dbReference type="AlphaFoldDB" id="A0A414KFK6"/>
<evidence type="ECO:0000313" key="5">
    <source>
        <dbReference type="Proteomes" id="UP000265808"/>
    </source>
</evidence>
<evidence type="ECO:0000259" key="1">
    <source>
        <dbReference type="PROSITE" id="PS50995"/>
    </source>
</evidence>
<name>A0A414KFK6_9FIRM</name>
<comment type="caution">
    <text evidence="3">The sequence shown here is derived from an EMBL/GenBank/DDBJ whole genome shotgun (WGS) entry which is preliminary data.</text>
</comment>
<dbReference type="Proteomes" id="UP000293506">
    <property type="component" value="Unassembled WGS sequence"/>
</dbReference>
<dbReference type="PRINTS" id="PR00598">
    <property type="entry name" value="HTHMARR"/>
</dbReference>
<dbReference type="PANTHER" id="PTHR33164">
    <property type="entry name" value="TRANSCRIPTIONAL REGULATOR, MARR FAMILY"/>
    <property type="match status" value="1"/>
</dbReference>
<reference evidence="4 7" key="2">
    <citation type="journal article" date="2019" name="Science, e1252229">
        <title>Invertible promoters mediate bacterial phase variation, antibiotic resistance, and host adaptation in the gut.</title>
        <authorList>
            <person name="Jiang X."/>
            <person name="Hall A.B."/>
            <person name="Arthur T.D."/>
            <person name="Plichta D.R."/>
            <person name="Covington C.T."/>
            <person name="Poyet M."/>
            <person name="Crothers J."/>
            <person name="Moses P.L."/>
            <person name="Tolonen A.C."/>
            <person name="Vlamakis H."/>
            <person name="Alm E.J."/>
            <person name="Xavier R.J."/>
        </authorList>
    </citation>
    <scope>NUCLEOTIDE SEQUENCE [LARGE SCALE GENOMIC DNA]</scope>
    <source>
        <strain evidence="7">af_0058</strain>
        <strain evidence="4">Af_0058</strain>
    </source>
</reference>
<reference evidence="5 6" key="1">
    <citation type="submission" date="2018-08" db="EMBL/GenBank/DDBJ databases">
        <title>A genome reference for cultivated species of the human gut microbiota.</title>
        <authorList>
            <person name="Zou Y."/>
            <person name="Xue W."/>
            <person name="Luo G."/>
        </authorList>
    </citation>
    <scope>NUCLEOTIDE SEQUENCE [LARGE SCALE GENOMIC DNA]</scope>
    <source>
        <strain evidence="3 6">AM27-32LB</strain>
        <strain evidence="2 5">AM37-4AC</strain>
    </source>
</reference>
<dbReference type="InterPro" id="IPR039422">
    <property type="entry name" value="MarR/SlyA-like"/>
</dbReference>
<accession>A0A414KFK6</accession>
<proteinExistence type="predicted"/>
<dbReference type="InterPro" id="IPR036388">
    <property type="entry name" value="WH-like_DNA-bd_sf"/>
</dbReference>
<dbReference type="SUPFAM" id="SSF46785">
    <property type="entry name" value="Winged helix' DNA-binding domain"/>
    <property type="match status" value="1"/>
</dbReference>
<sequence>MMNSTHFLVQFRQLNKLYECMLKEICRRHKLTLIETTIISFLYNNPGRDTAADIVELRMLSKGNVSQAVELLIQKSLLKRIPDENDRRRIHLELLPDAIPITNEIDTIKETFRTELFHGFSKEEEEQLEFLNRKLMENAKNAFKMQQQNSDK</sequence>
<organism evidence="3 6">
    <name type="scientific">Blautia obeum</name>
    <dbReference type="NCBI Taxonomy" id="40520"/>
    <lineage>
        <taxon>Bacteria</taxon>
        <taxon>Bacillati</taxon>
        <taxon>Bacillota</taxon>
        <taxon>Clostridia</taxon>
        <taxon>Lachnospirales</taxon>
        <taxon>Lachnospiraceae</taxon>
        <taxon>Blautia</taxon>
    </lineage>
</organism>